<gene>
    <name evidence="5" type="ORF">Van01_43010</name>
</gene>
<dbReference type="PANTHER" id="PTHR43618:SF17">
    <property type="entry name" value="RHAMNOLIPIDS BIOSYNTHESIS 3-OXOACYL-[ACYL-CARRIER-PROTEIN] REDUCTASE"/>
    <property type="match status" value="1"/>
</dbReference>
<dbReference type="Proteomes" id="UP000647017">
    <property type="component" value="Unassembled WGS sequence"/>
</dbReference>
<dbReference type="Pfam" id="PF13561">
    <property type="entry name" value="adh_short_C2"/>
    <property type="match status" value="1"/>
</dbReference>
<dbReference type="EMBL" id="BOOZ01000026">
    <property type="protein sequence ID" value="GIJ11087.1"/>
    <property type="molecule type" value="Genomic_DNA"/>
</dbReference>
<dbReference type="SMART" id="SM00822">
    <property type="entry name" value="PKS_KR"/>
    <property type="match status" value="1"/>
</dbReference>
<dbReference type="PRINTS" id="PR00081">
    <property type="entry name" value="GDHRDH"/>
</dbReference>
<feature type="domain" description="Ketoreductase" evidence="4">
    <location>
        <begin position="11"/>
        <end position="223"/>
    </location>
</feature>
<dbReference type="PANTHER" id="PTHR43618">
    <property type="entry name" value="7-ALPHA-HYDROXYSTEROID DEHYDROGENASE"/>
    <property type="match status" value="1"/>
</dbReference>
<protein>
    <submittedName>
        <fullName evidence="5">3-oxoacyl-ACP reductase</fullName>
    </submittedName>
</protein>
<dbReference type="InterPro" id="IPR036291">
    <property type="entry name" value="NAD(P)-bd_dom_sf"/>
</dbReference>
<name>A0ABQ4HZL8_9ACTN</name>
<evidence type="ECO:0000256" key="2">
    <source>
        <dbReference type="ARBA" id="ARBA00022857"/>
    </source>
</evidence>
<dbReference type="InterPro" id="IPR002347">
    <property type="entry name" value="SDR_fam"/>
</dbReference>
<keyword evidence="3" id="KW-0560">Oxidoreductase</keyword>
<dbReference type="PRINTS" id="PR00080">
    <property type="entry name" value="SDRFAMILY"/>
</dbReference>
<dbReference type="InterPro" id="IPR057326">
    <property type="entry name" value="KR_dom"/>
</dbReference>
<accession>A0ABQ4HZL8</accession>
<dbReference type="SUPFAM" id="SSF51735">
    <property type="entry name" value="NAD(P)-binding Rossmann-fold domains"/>
    <property type="match status" value="1"/>
</dbReference>
<evidence type="ECO:0000313" key="6">
    <source>
        <dbReference type="Proteomes" id="UP000647017"/>
    </source>
</evidence>
<proteinExistence type="inferred from homology"/>
<sequence>MTVDLFSVAGKVALVTGGARGVGALIAQSLVESGARVYITSRDGVSAEKVAADLSLLGDCRSLAADLSSEDGCRALADEIGRAADALHLLVNNAGVLYAAPLDEFGETGWRETLAVNVEAVFHLTRFLRPLLAAASTPEDPAHVINVGSIDGLRVPAAETYSYGASKAAMHHLTRHLASRLAPQITVNAIALGPFVSAMVEQELAREIGARSPMRRHGGIDDVGGIVRFLGSRASAYVTGTVVPVDGGMAAAR</sequence>
<keyword evidence="6" id="KW-1185">Reference proteome</keyword>
<dbReference type="InterPro" id="IPR052178">
    <property type="entry name" value="Sec_Metab_Biosynth_SDR"/>
</dbReference>
<keyword evidence="2" id="KW-0521">NADP</keyword>
<comment type="similarity">
    <text evidence="1">Belongs to the short-chain dehydrogenases/reductases (SDR) family.</text>
</comment>
<evidence type="ECO:0000313" key="5">
    <source>
        <dbReference type="EMBL" id="GIJ11087.1"/>
    </source>
</evidence>
<dbReference type="Gene3D" id="3.40.50.720">
    <property type="entry name" value="NAD(P)-binding Rossmann-like Domain"/>
    <property type="match status" value="1"/>
</dbReference>
<reference evidence="5 6" key="1">
    <citation type="submission" date="2021-01" db="EMBL/GenBank/DDBJ databases">
        <title>Whole genome shotgun sequence of Verrucosispora andamanensis NBRC 109075.</title>
        <authorList>
            <person name="Komaki H."/>
            <person name="Tamura T."/>
        </authorList>
    </citation>
    <scope>NUCLEOTIDE SEQUENCE [LARGE SCALE GENOMIC DNA]</scope>
    <source>
        <strain evidence="5 6">NBRC 109075</strain>
    </source>
</reference>
<dbReference type="RefSeq" id="WP_204010513.1">
    <property type="nucleotide sequence ID" value="NZ_BOOZ01000026.1"/>
</dbReference>
<evidence type="ECO:0000256" key="1">
    <source>
        <dbReference type="ARBA" id="ARBA00006484"/>
    </source>
</evidence>
<dbReference type="InterPro" id="IPR020904">
    <property type="entry name" value="Sc_DH/Rdtase_CS"/>
</dbReference>
<evidence type="ECO:0000256" key="3">
    <source>
        <dbReference type="ARBA" id="ARBA00023002"/>
    </source>
</evidence>
<comment type="caution">
    <text evidence="5">The sequence shown here is derived from an EMBL/GenBank/DDBJ whole genome shotgun (WGS) entry which is preliminary data.</text>
</comment>
<organism evidence="5 6">
    <name type="scientific">Micromonospora andamanensis</name>
    <dbReference type="NCBI Taxonomy" id="1287068"/>
    <lineage>
        <taxon>Bacteria</taxon>
        <taxon>Bacillati</taxon>
        <taxon>Actinomycetota</taxon>
        <taxon>Actinomycetes</taxon>
        <taxon>Micromonosporales</taxon>
        <taxon>Micromonosporaceae</taxon>
        <taxon>Micromonospora</taxon>
    </lineage>
</organism>
<dbReference type="PROSITE" id="PS00061">
    <property type="entry name" value="ADH_SHORT"/>
    <property type="match status" value="1"/>
</dbReference>
<evidence type="ECO:0000259" key="4">
    <source>
        <dbReference type="SMART" id="SM00822"/>
    </source>
</evidence>